<evidence type="ECO:0000313" key="2">
    <source>
        <dbReference type="EMBL" id="CAA9557825.1"/>
    </source>
</evidence>
<feature type="compositionally biased region" description="Gly residues" evidence="1">
    <location>
        <begin position="89"/>
        <end position="100"/>
    </location>
</feature>
<protein>
    <submittedName>
        <fullName evidence="2">Uncharacterized protein</fullName>
    </submittedName>
</protein>
<sequence length="109" mass="10993">MITGIVGWRRPHPSGVRLEAAARGRSRPERVTGPRGEAAANTSILEYPGPGGITTCRRDNRPGSAASGLVRPRCSSGSGVVASYPARPGRGGVPAVGASGGAHRPDQGG</sequence>
<proteinExistence type="predicted"/>
<dbReference type="AlphaFoldDB" id="A0A6J4UQS3"/>
<accession>A0A6J4UQS3</accession>
<dbReference type="EMBL" id="CADCWG010000149">
    <property type="protein sequence ID" value="CAA9557825.1"/>
    <property type="molecule type" value="Genomic_DNA"/>
</dbReference>
<reference evidence="2" key="1">
    <citation type="submission" date="2020-02" db="EMBL/GenBank/DDBJ databases">
        <authorList>
            <person name="Meier V. D."/>
        </authorList>
    </citation>
    <scope>NUCLEOTIDE SEQUENCE</scope>
    <source>
        <strain evidence="2">AVDCRST_MAG49</strain>
    </source>
</reference>
<feature type="compositionally biased region" description="Basic and acidic residues" evidence="1">
    <location>
        <begin position="20"/>
        <end position="32"/>
    </location>
</feature>
<organism evidence="2">
    <name type="scientific">uncultured Thermomicrobiales bacterium</name>
    <dbReference type="NCBI Taxonomy" id="1645740"/>
    <lineage>
        <taxon>Bacteria</taxon>
        <taxon>Pseudomonadati</taxon>
        <taxon>Thermomicrobiota</taxon>
        <taxon>Thermomicrobia</taxon>
        <taxon>Thermomicrobiales</taxon>
        <taxon>environmental samples</taxon>
    </lineage>
</organism>
<gene>
    <name evidence="2" type="ORF">AVDCRST_MAG49-2249</name>
</gene>
<feature type="region of interest" description="Disordered" evidence="1">
    <location>
        <begin position="17"/>
        <end position="109"/>
    </location>
</feature>
<name>A0A6J4UQS3_9BACT</name>
<evidence type="ECO:0000256" key="1">
    <source>
        <dbReference type="SAM" id="MobiDB-lite"/>
    </source>
</evidence>